<dbReference type="Proteomes" id="UP000003163">
    <property type="component" value="Unassembled WGS sequence"/>
</dbReference>
<dbReference type="HOGENOM" id="CLU_2306051_0_0_1"/>
<dbReference type="EMBL" id="AFBI03000036">
    <property type="protein sequence ID" value="EJW03499.1"/>
    <property type="molecule type" value="Genomic_DNA"/>
</dbReference>
<comment type="caution">
    <text evidence="1">The sequence shown here is derived from an EMBL/GenBank/DDBJ whole genome shotgun (WGS) entry which is preliminary data.</text>
</comment>
<proteinExistence type="predicted"/>
<name>J9D7K2_EDHAE</name>
<gene>
    <name evidence="1" type="ORF">EDEG_02173</name>
</gene>
<sequence>MIFISCCYLLVKASYRKNTSQQFLDDLDCNNSMHTFDGFTGDTVFQILGENYVVLDSCNDKNYSTRKRTYVEISKEPSNNYQNDQDELFLSTAKNKKTKT</sequence>
<dbReference type="InParanoid" id="J9D7K2"/>
<evidence type="ECO:0000313" key="1">
    <source>
        <dbReference type="EMBL" id="EJW03499.1"/>
    </source>
</evidence>
<organism evidence="1 2">
    <name type="scientific">Edhazardia aedis (strain USNM 41457)</name>
    <name type="common">Microsporidian parasite</name>
    <dbReference type="NCBI Taxonomy" id="1003232"/>
    <lineage>
        <taxon>Eukaryota</taxon>
        <taxon>Fungi</taxon>
        <taxon>Fungi incertae sedis</taxon>
        <taxon>Microsporidia</taxon>
        <taxon>Edhazardia</taxon>
    </lineage>
</organism>
<dbReference type="AlphaFoldDB" id="J9D7K2"/>
<dbReference type="VEuPathDB" id="MicrosporidiaDB:EDEG_02173"/>
<reference evidence="2" key="2">
    <citation type="submission" date="2015-07" db="EMBL/GenBank/DDBJ databases">
        <title>Contrasting host-pathogen interactions and genome evolution in two generalist and specialist microsporidian pathogens of mosquitoes.</title>
        <authorList>
            <consortium name="The Broad Institute Genomics Platform"/>
            <consortium name="The Broad Institute Genome Sequencing Center for Infectious Disease"/>
            <person name="Cuomo C.A."/>
            <person name="Sanscrainte N.D."/>
            <person name="Goldberg J.M."/>
            <person name="Heiman D."/>
            <person name="Young S."/>
            <person name="Zeng Q."/>
            <person name="Becnel J.J."/>
            <person name="Birren B.W."/>
        </authorList>
    </citation>
    <scope>NUCLEOTIDE SEQUENCE [LARGE SCALE GENOMIC DNA]</scope>
    <source>
        <strain evidence="2">USNM 41457</strain>
    </source>
</reference>
<keyword evidence="2" id="KW-1185">Reference proteome</keyword>
<reference evidence="1 2" key="1">
    <citation type="submission" date="2011-08" db="EMBL/GenBank/DDBJ databases">
        <authorList>
            <person name="Liu Z.J."/>
            <person name="Shi F.L."/>
            <person name="Lu J.Q."/>
            <person name="Li M."/>
            <person name="Wang Z.L."/>
        </authorList>
    </citation>
    <scope>NUCLEOTIDE SEQUENCE [LARGE SCALE GENOMIC DNA]</scope>
    <source>
        <strain evidence="1 2">USNM 41457</strain>
    </source>
</reference>
<protein>
    <submittedName>
        <fullName evidence="1">Uncharacterized protein</fullName>
    </submittedName>
</protein>
<evidence type="ECO:0000313" key="2">
    <source>
        <dbReference type="Proteomes" id="UP000003163"/>
    </source>
</evidence>
<accession>J9D7K2</accession>